<organism evidence="9 10">
    <name type="scientific">Brassicogethes aeneus</name>
    <name type="common">Rape pollen beetle</name>
    <name type="synonym">Meligethes aeneus</name>
    <dbReference type="NCBI Taxonomy" id="1431903"/>
    <lineage>
        <taxon>Eukaryota</taxon>
        <taxon>Metazoa</taxon>
        <taxon>Ecdysozoa</taxon>
        <taxon>Arthropoda</taxon>
        <taxon>Hexapoda</taxon>
        <taxon>Insecta</taxon>
        <taxon>Pterygota</taxon>
        <taxon>Neoptera</taxon>
        <taxon>Endopterygota</taxon>
        <taxon>Coleoptera</taxon>
        <taxon>Polyphaga</taxon>
        <taxon>Cucujiformia</taxon>
        <taxon>Nitidulidae</taxon>
        <taxon>Meligethinae</taxon>
        <taxon>Brassicogethes</taxon>
    </lineage>
</organism>
<dbReference type="PANTHER" id="PTHR15431:SF19">
    <property type="entry name" value="CENTROSOMAL PROTEIN 20-RELATED"/>
    <property type="match status" value="1"/>
</dbReference>
<evidence type="ECO:0000256" key="6">
    <source>
        <dbReference type="ARBA" id="ARBA00023212"/>
    </source>
</evidence>
<dbReference type="Gene3D" id="1.20.960.40">
    <property type="match status" value="1"/>
</dbReference>
<dbReference type="GO" id="GO:0036064">
    <property type="term" value="C:ciliary basal body"/>
    <property type="evidence" value="ECO:0007669"/>
    <property type="project" value="TreeGrafter"/>
</dbReference>
<evidence type="ECO:0000256" key="1">
    <source>
        <dbReference type="ARBA" id="ARBA00004120"/>
    </source>
</evidence>
<dbReference type="Proteomes" id="UP001154078">
    <property type="component" value="Chromosome 9"/>
</dbReference>
<keyword evidence="4" id="KW-0963">Cytoplasm</keyword>
<sequence>MSEVSEASLLKAIKFSLENDGRLGKLKGEIRAAVMSILNKNSSNFALPEVPEETRLINELIREYLSWNGYVYAEQILSAESGQTNERLTRDILTTKLSVMDDEKTVKIPLLYYVVSAFQNINQEESQNNQ</sequence>
<keyword evidence="5" id="KW-0970">Cilium biogenesis/degradation</keyword>
<keyword evidence="7" id="KW-0966">Cell projection</keyword>
<evidence type="ECO:0000259" key="8">
    <source>
        <dbReference type="Pfam" id="PF09398"/>
    </source>
</evidence>
<protein>
    <recommendedName>
        <fullName evidence="8">FGFR1 oncogene partner (FOP) N-terminal dimerisation domain-containing protein</fullName>
    </recommendedName>
</protein>
<keyword evidence="6" id="KW-0206">Cytoskeleton</keyword>
<gene>
    <name evidence="9" type="ORF">MELIAE_LOCUS12892</name>
</gene>
<accession>A0A9P0BJ58</accession>
<dbReference type="GO" id="GO:0034453">
    <property type="term" value="P:microtubule anchoring"/>
    <property type="evidence" value="ECO:0007669"/>
    <property type="project" value="InterPro"/>
</dbReference>
<evidence type="ECO:0000256" key="5">
    <source>
        <dbReference type="ARBA" id="ARBA00022794"/>
    </source>
</evidence>
<dbReference type="GO" id="GO:0005813">
    <property type="term" value="C:centrosome"/>
    <property type="evidence" value="ECO:0007669"/>
    <property type="project" value="UniProtKB-SubCell"/>
</dbReference>
<comment type="subcellular location">
    <subcellularLocation>
        <location evidence="1">Cytoplasm</location>
        <location evidence="1">Cytoskeleton</location>
        <location evidence="1">Cilium basal body</location>
    </subcellularLocation>
    <subcellularLocation>
        <location evidence="2">Cytoplasm</location>
        <location evidence="2">Cytoskeleton</location>
        <location evidence="2">Microtubule organizing center</location>
        <location evidence="2">Centrosome</location>
    </subcellularLocation>
</comment>
<evidence type="ECO:0000256" key="7">
    <source>
        <dbReference type="ARBA" id="ARBA00023273"/>
    </source>
</evidence>
<dbReference type="Pfam" id="PF09398">
    <property type="entry name" value="FOP_dimer"/>
    <property type="match status" value="1"/>
</dbReference>
<dbReference type="AlphaFoldDB" id="A0A9P0BJ58"/>
<feature type="domain" description="FGFR1 oncogene partner (FOP) N-terminal dimerisation" evidence="8">
    <location>
        <begin position="52"/>
        <end position="116"/>
    </location>
</feature>
<evidence type="ECO:0000256" key="3">
    <source>
        <dbReference type="ARBA" id="ARBA00005385"/>
    </source>
</evidence>
<comment type="similarity">
    <text evidence="3">Belongs to the CEP43 family.</text>
</comment>
<proteinExistence type="inferred from homology"/>
<dbReference type="PANTHER" id="PTHR15431">
    <property type="entry name" value="FGFR1 ONCOGENE PARTNER/LISH DOMAIN-CONTAINING PROTEIN"/>
    <property type="match status" value="1"/>
</dbReference>
<dbReference type="GO" id="GO:0031514">
    <property type="term" value="C:motile cilium"/>
    <property type="evidence" value="ECO:0007669"/>
    <property type="project" value="TreeGrafter"/>
</dbReference>
<evidence type="ECO:0000256" key="4">
    <source>
        <dbReference type="ARBA" id="ARBA00022490"/>
    </source>
</evidence>
<name>A0A9P0BJ58_BRAAE</name>
<evidence type="ECO:0000313" key="9">
    <source>
        <dbReference type="EMBL" id="CAH0564300.1"/>
    </source>
</evidence>
<evidence type="ECO:0000256" key="2">
    <source>
        <dbReference type="ARBA" id="ARBA00004300"/>
    </source>
</evidence>
<dbReference type="EMBL" id="OV121140">
    <property type="protein sequence ID" value="CAH0564300.1"/>
    <property type="molecule type" value="Genomic_DNA"/>
</dbReference>
<reference evidence="9" key="1">
    <citation type="submission" date="2021-12" db="EMBL/GenBank/DDBJ databases">
        <authorList>
            <person name="King R."/>
        </authorList>
    </citation>
    <scope>NUCLEOTIDE SEQUENCE</scope>
</reference>
<dbReference type="GO" id="GO:0060271">
    <property type="term" value="P:cilium assembly"/>
    <property type="evidence" value="ECO:0007669"/>
    <property type="project" value="TreeGrafter"/>
</dbReference>
<dbReference type="InterPro" id="IPR018993">
    <property type="entry name" value="FOP_dimerisation-dom_N"/>
</dbReference>
<dbReference type="OrthoDB" id="5970631at2759"/>
<keyword evidence="10" id="KW-1185">Reference proteome</keyword>
<evidence type="ECO:0000313" key="10">
    <source>
        <dbReference type="Proteomes" id="UP001154078"/>
    </source>
</evidence>
<dbReference type="SMART" id="SM00667">
    <property type="entry name" value="LisH"/>
    <property type="match status" value="1"/>
</dbReference>
<dbReference type="InterPro" id="IPR006594">
    <property type="entry name" value="LisH"/>
</dbReference>